<dbReference type="FunFam" id="3.40.50.300:FF:000011">
    <property type="entry name" value="Putative ABC transporter ATP-binding component"/>
    <property type="match status" value="1"/>
</dbReference>
<keyword evidence="1" id="KW-0677">Repeat</keyword>
<gene>
    <name evidence="6" type="ORF">NOCA2350044</name>
</gene>
<dbReference type="Gene3D" id="3.40.50.300">
    <property type="entry name" value="P-loop containing nucleotide triphosphate hydrolases"/>
    <property type="match status" value="2"/>
</dbReference>
<keyword evidence="2" id="KW-0547">Nucleotide-binding</keyword>
<feature type="region of interest" description="Disordered" evidence="4">
    <location>
        <begin position="280"/>
        <end position="312"/>
    </location>
</feature>
<feature type="compositionally biased region" description="Basic and acidic residues" evidence="4">
    <location>
        <begin position="288"/>
        <end position="309"/>
    </location>
</feature>
<name>A0A2P2C3C5_9ZZZZ</name>
<dbReference type="CDD" id="cd03221">
    <property type="entry name" value="ABCF_EF-3"/>
    <property type="match status" value="1"/>
</dbReference>
<dbReference type="InterPro" id="IPR050611">
    <property type="entry name" value="ABCF"/>
</dbReference>
<evidence type="ECO:0000256" key="3">
    <source>
        <dbReference type="ARBA" id="ARBA00022840"/>
    </source>
</evidence>
<dbReference type="EC" id="3.6.3.-" evidence="6"/>
<dbReference type="SUPFAM" id="SSF52540">
    <property type="entry name" value="P-loop containing nucleoside triphosphate hydrolases"/>
    <property type="match status" value="2"/>
</dbReference>
<dbReference type="InterPro" id="IPR027417">
    <property type="entry name" value="P-loop_NTPase"/>
</dbReference>
<dbReference type="InterPro" id="IPR017871">
    <property type="entry name" value="ABC_transporter-like_CS"/>
</dbReference>
<sequence length="543" mass="58418">MSTTLALTGVDITLGARTLVTGLDLVLGDGDVTALVGPNGSGKSTLMRSVLGELPLGSGSMRLSPGSATIGWLPQVPPDAAETLLEHARRRTGVAAADLALQASADQLAAGVEGAEERYSTAWERWLSLGAADLEDRLPEVAAQVGLDVAVDRPLGSLSGGQAARASLVVVLLSRYEVLLLDEPTNDLDARGLALVTDFVMAHDGPVLVASHDRDFLDSVATRVVELDLPQQRIGHYSGGYTDFVAARTLARRQAREAFEAYAGERDTLIAQARRRDDWAAQGRQAVKRGDEPDKHLRERDKARADRQSAKAARIKRSAERLEVVEQPRKEWQLRYTLSSGPDPAEVVATLSGARVDRGDFRLGPVDLTVGRGDRVAVSGDNGSGKTTLLRCLWGDLPLSEGRASLGTRVTLGVLDQQRRLFDTDEPVLDVVRDALDGRESAEVRTLLAKFGLGSDHVTRPGRTLSHGERTRALLAVFGARAVNVLVLDEPTNHLDAPAIEQLESALADYAGTIVVVSHDVRFLSALGITRRWHLENGRVRDA</sequence>
<dbReference type="PROSITE" id="PS00211">
    <property type="entry name" value="ABC_TRANSPORTER_1"/>
    <property type="match status" value="1"/>
</dbReference>
<protein>
    <submittedName>
        <fullName evidence="6">ATPase component of ABC transporters with duplicated ATPase domain</fullName>
        <ecNumber evidence="6">3.6.3.-</ecNumber>
    </submittedName>
</protein>
<dbReference type="PROSITE" id="PS50893">
    <property type="entry name" value="ABC_TRANSPORTER_2"/>
    <property type="match status" value="2"/>
</dbReference>
<organism evidence="6">
    <name type="scientific">metagenome</name>
    <dbReference type="NCBI Taxonomy" id="256318"/>
    <lineage>
        <taxon>unclassified sequences</taxon>
        <taxon>metagenomes</taxon>
    </lineage>
</organism>
<dbReference type="GO" id="GO:0016887">
    <property type="term" value="F:ATP hydrolysis activity"/>
    <property type="evidence" value="ECO:0007669"/>
    <property type="project" value="InterPro"/>
</dbReference>
<evidence type="ECO:0000256" key="1">
    <source>
        <dbReference type="ARBA" id="ARBA00022737"/>
    </source>
</evidence>
<evidence type="ECO:0000259" key="5">
    <source>
        <dbReference type="PROSITE" id="PS50893"/>
    </source>
</evidence>
<feature type="domain" description="ABC transporter" evidence="5">
    <location>
        <begin position="348"/>
        <end position="543"/>
    </location>
</feature>
<keyword evidence="3" id="KW-0067">ATP-binding</keyword>
<feature type="domain" description="ABC transporter" evidence="5">
    <location>
        <begin position="5"/>
        <end position="254"/>
    </location>
</feature>
<accession>A0A2P2C3C5</accession>
<dbReference type="InterPro" id="IPR003593">
    <property type="entry name" value="AAA+_ATPase"/>
</dbReference>
<dbReference type="AlphaFoldDB" id="A0A2P2C3C5"/>
<dbReference type="GO" id="GO:0005524">
    <property type="term" value="F:ATP binding"/>
    <property type="evidence" value="ECO:0007669"/>
    <property type="project" value="UniProtKB-KW"/>
</dbReference>
<evidence type="ECO:0000256" key="2">
    <source>
        <dbReference type="ARBA" id="ARBA00022741"/>
    </source>
</evidence>
<dbReference type="PANTHER" id="PTHR19211">
    <property type="entry name" value="ATP-BINDING TRANSPORT PROTEIN-RELATED"/>
    <property type="match status" value="1"/>
</dbReference>
<dbReference type="PANTHER" id="PTHR19211:SF123">
    <property type="entry name" value="ABC TRANSPORTER"/>
    <property type="match status" value="1"/>
</dbReference>
<evidence type="ECO:0000313" key="6">
    <source>
        <dbReference type="EMBL" id="CUR56523.1"/>
    </source>
</evidence>
<proteinExistence type="predicted"/>
<reference evidence="6" key="1">
    <citation type="submission" date="2015-08" db="EMBL/GenBank/DDBJ databases">
        <authorList>
            <person name="Babu N.S."/>
            <person name="Beckwith C.J."/>
            <person name="Beseler K.G."/>
            <person name="Brison A."/>
            <person name="Carone J.V."/>
            <person name="Caskin T.P."/>
            <person name="Diamond M."/>
            <person name="Durham M.E."/>
            <person name="Foxe J.M."/>
            <person name="Go M."/>
            <person name="Henderson B.A."/>
            <person name="Jones I.B."/>
            <person name="McGettigan J.A."/>
            <person name="Micheletti S.J."/>
            <person name="Nasrallah M.E."/>
            <person name="Ortiz D."/>
            <person name="Piller C.R."/>
            <person name="Privatt S.R."/>
            <person name="Schneider S.L."/>
            <person name="Sharp S."/>
            <person name="Smith T.C."/>
            <person name="Stanton J.D."/>
            <person name="Ullery H.E."/>
            <person name="Wilson R.J."/>
            <person name="Serrano M.G."/>
            <person name="Buck G."/>
            <person name="Lee V."/>
            <person name="Wang Y."/>
            <person name="Carvalho R."/>
            <person name="Voegtly L."/>
            <person name="Shi R."/>
            <person name="Duckworth R."/>
            <person name="Johnson A."/>
            <person name="Loviza R."/>
            <person name="Walstead R."/>
            <person name="Shah Z."/>
            <person name="Kiflezghi M."/>
            <person name="Wade K."/>
            <person name="Ball S.L."/>
            <person name="Bradley K.W."/>
            <person name="Asai D.J."/>
            <person name="Bowman C.A."/>
            <person name="Russell D.A."/>
            <person name="Pope W.H."/>
            <person name="Jacobs-Sera D."/>
            <person name="Hendrix R.W."/>
            <person name="Hatfull G.F."/>
        </authorList>
    </citation>
    <scope>NUCLEOTIDE SEQUENCE</scope>
</reference>
<evidence type="ECO:0000256" key="4">
    <source>
        <dbReference type="SAM" id="MobiDB-lite"/>
    </source>
</evidence>
<dbReference type="SMART" id="SM00382">
    <property type="entry name" value="AAA"/>
    <property type="match status" value="2"/>
</dbReference>
<dbReference type="InterPro" id="IPR003439">
    <property type="entry name" value="ABC_transporter-like_ATP-bd"/>
</dbReference>
<dbReference type="Pfam" id="PF00005">
    <property type="entry name" value="ABC_tran"/>
    <property type="match status" value="2"/>
</dbReference>
<keyword evidence="6" id="KW-0378">Hydrolase</keyword>
<dbReference type="EMBL" id="CZKA01000029">
    <property type="protein sequence ID" value="CUR56523.1"/>
    <property type="molecule type" value="Genomic_DNA"/>
</dbReference>